<keyword evidence="14" id="KW-1185">Reference proteome</keyword>
<dbReference type="GO" id="GO:0015031">
    <property type="term" value="P:protein transport"/>
    <property type="evidence" value="ECO:0007669"/>
    <property type="project" value="UniProtKB-KW"/>
</dbReference>
<dbReference type="InterPro" id="IPR006260">
    <property type="entry name" value="TonB/TolA_C"/>
</dbReference>
<sequence length="274" mass="28695">MSAAMTNRLAIQMQRRAASGVTGRRRPSPDTVAPRDGVARASALSSSGGSRRARVSVALTATAVLALHVGFIWLAHEYRSRAAVQRPVPLPMTVELTQAPAPLPQAAQATPSPPVPAPPTPPRPKAAQPRPARVPAHQAPAAQPAAPPPAAPHDAVALAPAPAPADTGKPPPRAPAAPPRETAPIGDAAYLHNPAPDYPQIAQERGWQGRVLLRVHVLASGQPDSVAIQTGSGRRLLDDAAQEAVRRWTFVPAKRGDEPTDGWVTVPIDFRLDS</sequence>
<dbReference type="InterPro" id="IPR051045">
    <property type="entry name" value="TonB-dependent_transducer"/>
</dbReference>
<evidence type="ECO:0000256" key="3">
    <source>
        <dbReference type="ARBA" id="ARBA00022448"/>
    </source>
</evidence>
<comment type="subcellular location">
    <subcellularLocation>
        <location evidence="1">Cell inner membrane</location>
        <topology evidence="1">Single-pass membrane protein</topology>
        <orientation evidence="1">Periplasmic side</orientation>
    </subcellularLocation>
</comment>
<dbReference type="Pfam" id="PF03544">
    <property type="entry name" value="TonB_C"/>
    <property type="match status" value="1"/>
</dbReference>
<proteinExistence type="inferred from homology"/>
<name>A0A1H7LW47_9BURK</name>
<dbReference type="STRING" id="416943.SAMN05445871_3655"/>
<feature type="compositionally biased region" description="Low complexity" evidence="10">
    <location>
        <begin position="39"/>
        <end position="53"/>
    </location>
</feature>
<keyword evidence="6 11" id="KW-0812">Transmembrane</keyword>
<evidence type="ECO:0000256" key="4">
    <source>
        <dbReference type="ARBA" id="ARBA00022475"/>
    </source>
</evidence>
<feature type="compositionally biased region" description="Pro residues" evidence="10">
    <location>
        <begin position="111"/>
        <end position="124"/>
    </location>
</feature>
<evidence type="ECO:0000256" key="10">
    <source>
        <dbReference type="SAM" id="MobiDB-lite"/>
    </source>
</evidence>
<protein>
    <submittedName>
        <fullName evidence="13">Outer membrane transport energization protein TonB</fullName>
    </submittedName>
</protein>
<evidence type="ECO:0000256" key="1">
    <source>
        <dbReference type="ARBA" id="ARBA00004383"/>
    </source>
</evidence>
<feature type="compositionally biased region" description="Low complexity" evidence="10">
    <location>
        <begin position="125"/>
        <end position="144"/>
    </location>
</feature>
<dbReference type="EMBL" id="FOAJ01000004">
    <property type="protein sequence ID" value="SEL03164.1"/>
    <property type="molecule type" value="Genomic_DNA"/>
</dbReference>
<keyword evidence="3" id="KW-0813">Transport</keyword>
<gene>
    <name evidence="13" type="ORF">SAMN05192542_104521</name>
</gene>
<evidence type="ECO:0000313" key="13">
    <source>
        <dbReference type="EMBL" id="SEL03164.1"/>
    </source>
</evidence>
<evidence type="ECO:0000256" key="2">
    <source>
        <dbReference type="ARBA" id="ARBA00006555"/>
    </source>
</evidence>
<dbReference type="PANTHER" id="PTHR33446">
    <property type="entry name" value="PROTEIN TONB-RELATED"/>
    <property type="match status" value="1"/>
</dbReference>
<keyword evidence="9 11" id="KW-0472">Membrane</keyword>
<keyword evidence="5" id="KW-0997">Cell inner membrane</keyword>
<dbReference type="Proteomes" id="UP000199120">
    <property type="component" value="Unassembled WGS sequence"/>
</dbReference>
<dbReference type="GO" id="GO:0055085">
    <property type="term" value="P:transmembrane transport"/>
    <property type="evidence" value="ECO:0007669"/>
    <property type="project" value="InterPro"/>
</dbReference>
<evidence type="ECO:0000313" key="14">
    <source>
        <dbReference type="Proteomes" id="UP000199120"/>
    </source>
</evidence>
<organism evidence="13 14">
    <name type="scientific">Paraburkholderia caballeronis</name>
    <dbReference type="NCBI Taxonomy" id="416943"/>
    <lineage>
        <taxon>Bacteria</taxon>
        <taxon>Pseudomonadati</taxon>
        <taxon>Pseudomonadota</taxon>
        <taxon>Betaproteobacteria</taxon>
        <taxon>Burkholderiales</taxon>
        <taxon>Burkholderiaceae</taxon>
        <taxon>Paraburkholderia</taxon>
    </lineage>
</organism>
<feature type="transmembrane region" description="Helical" evidence="11">
    <location>
        <begin position="55"/>
        <end position="75"/>
    </location>
</feature>
<feature type="region of interest" description="Disordered" evidence="10">
    <location>
        <begin position="104"/>
        <end position="186"/>
    </location>
</feature>
<evidence type="ECO:0000256" key="7">
    <source>
        <dbReference type="ARBA" id="ARBA00022927"/>
    </source>
</evidence>
<evidence type="ECO:0000256" key="11">
    <source>
        <dbReference type="SAM" id="Phobius"/>
    </source>
</evidence>
<accession>A0A1H7LW47</accession>
<dbReference type="PANTHER" id="PTHR33446:SF2">
    <property type="entry name" value="PROTEIN TONB"/>
    <property type="match status" value="1"/>
</dbReference>
<dbReference type="PROSITE" id="PS52015">
    <property type="entry name" value="TONB_CTD"/>
    <property type="match status" value="1"/>
</dbReference>
<keyword evidence="7" id="KW-0653">Protein transport</keyword>
<dbReference type="Gene3D" id="3.30.1150.10">
    <property type="match status" value="1"/>
</dbReference>
<evidence type="ECO:0000256" key="6">
    <source>
        <dbReference type="ARBA" id="ARBA00022692"/>
    </source>
</evidence>
<keyword evidence="8 11" id="KW-1133">Transmembrane helix</keyword>
<dbReference type="SUPFAM" id="SSF74653">
    <property type="entry name" value="TolA/TonB C-terminal domain"/>
    <property type="match status" value="1"/>
</dbReference>
<reference evidence="14" key="1">
    <citation type="submission" date="2016-10" db="EMBL/GenBank/DDBJ databases">
        <authorList>
            <person name="Varghese N."/>
            <person name="Submissions S."/>
        </authorList>
    </citation>
    <scope>NUCLEOTIDE SEQUENCE [LARGE SCALE GENOMIC DNA]</scope>
    <source>
        <strain evidence="14">LMG 26416</strain>
    </source>
</reference>
<comment type="similarity">
    <text evidence="2">Belongs to the TonB family.</text>
</comment>
<evidence type="ECO:0000256" key="5">
    <source>
        <dbReference type="ARBA" id="ARBA00022519"/>
    </source>
</evidence>
<dbReference type="NCBIfam" id="TIGR01352">
    <property type="entry name" value="tonB_Cterm"/>
    <property type="match status" value="1"/>
</dbReference>
<feature type="domain" description="TonB C-terminal" evidence="12">
    <location>
        <begin position="183"/>
        <end position="274"/>
    </location>
</feature>
<dbReference type="InterPro" id="IPR037682">
    <property type="entry name" value="TonB_C"/>
</dbReference>
<feature type="compositionally biased region" description="Pro residues" evidence="10">
    <location>
        <begin position="169"/>
        <end position="178"/>
    </location>
</feature>
<evidence type="ECO:0000256" key="9">
    <source>
        <dbReference type="ARBA" id="ARBA00023136"/>
    </source>
</evidence>
<dbReference type="GO" id="GO:0098797">
    <property type="term" value="C:plasma membrane protein complex"/>
    <property type="evidence" value="ECO:0007669"/>
    <property type="project" value="TreeGrafter"/>
</dbReference>
<evidence type="ECO:0000259" key="12">
    <source>
        <dbReference type="PROSITE" id="PS52015"/>
    </source>
</evidence>
<evidence type="ECO:0000256" key="8">
    <source>
        <dbReference type="ARBA" id="ARBA00022989"/>
    </source>
</evidence>
<dbReference type="AlphaFoldDB" id="A0A1H7LW47"/>
<feature type="region of interest" description="Disordered" evidence="10">
    <location>
        <begin position="14"/>
        <end position="53"/>
    </location>
</feature>
<keyword evidence="4" id="KW-1003">Cell membrane</keyword>
<dbReference type="GO" id="GO:0031992">
    <property type="term" value="F:energy transducer activity"/>
    <property type="evidence" value="ECO:0007669"/>
    <property type="project" value="TreeGrafter"/>
</dbReference>